<organism evidence="8 9">
    <name type="scientific">Tistrella bauzanensis</name>
    <dbReference type="NCBI Taxonomy" id="657419"/>
    <lineage>
        <taxon>Bacteria</taxon>
        <taxon>Pseudomonadati</taxon>
        <taxon>Pseudomonadota</taxon>
        <taxon>Alphaproteobacteria</taxon>
        <taxon>Geminicoccales</taxon>
        <taxon>Geminicoccaceae</taxon>
        <taxon>Tistrella</taxon>
    </lineage>
</organism>
<dbReference type="PANTHER" id="PTHR30482:SF17">
    <property type="entry name" value="ABC TRANSPORTER ATP-BINDING PROTEIN"/>
    <property type="match status" value="1"/>
</dbReference>
<feature type="transmembrane region" description="Helical" evidence="7">
    <location>
        <begin position="132"/>
        <end position="149"/>
    </location>
</feature>
<protein>
    <submittedName>
        <fullName evidence="8">Branched-chain amino acid ABC transporter permease</fullName>
    </submittedName>
</protein>
<name>A0ABQ1J4I3_9PROT</name>
<feature type="transmembrane region" description="Helical" evidence="7">
    <location>
        <begin position="316"/>
        <end position="341"/>
    </location>
</feature>
<dbReference type="PANTHER" id="PTHR30482">
    <property type="entry name" value="HIGH-AFFINITY BRANCHED-CHAIN AMINO ACID TRANSPORT SYSTEM PERMEASE"/>
    <property type="match status" value="1"/>
</dbReference>
<dbReference type="InterPro" id="IPR001851">
    <property type="entry name" value="ABC_transp_permease"/>
</dbReference>
<dbReference type="InterPro" id="IPR043428">
    <property type="entry name" value="LivM-like"/>
</dbReference>
<evidence type="ECO:0000313" key="9">
    <source>
        <dbReference type="Proteomes" id="UP000603352"/>
    </source>
</evidence>
<dbReference type="RefSeq" id="WP_188582006.1">
    <property type="nucleotide sequence ID" value="NZ_BMDZ01000079.1"/>
</dbReference>
<comment type="subcellular location">
    <subcellularLocation>
        <location evidence="1">Cell membrane</location>
        <topology evidence="1">Multi-pass membrane protein</topology>
    </subcellularLocation>
</comment>
<proteinExistence type="predicted"/>
<feature type="transmembrane region" description="Helical" evidence="7">
    <location>
        <begin position="277"/>
        <end position="304"/>
    </location>
</feature>
<evidence type="ECO:0000256" key="6">
    <source>
        <dbReference type="SAM" id="MobiDB-lite"/>
    </source>
</evidence>
<gene>
    <name evidence="8" type="ORF">GCM10011505_44210</name>
</gene>
<dbReference type="Proteomes" id="UP000603352">
    <property type="component" value="Unassembled WGS sequence"/>
</dbReference>
<dbReference type="CDD" id="cd06581">
    <property type="entry name" value="TM_PBP1_LivM_like"/>
    <property type="match status" value="1"/>
</dbReference>
<evidence type="ECO:0000313" key="8">
    <source>
        <dbReference type="EMBL" id="GGB58503.1"/>
    </source>
</evidence>
<evidence type="ECO:0000256" key="2">
    <source>
        <dbReference type="ARBA" id="ARBA00022475"/>
    </source>
</evidence>
<evidence type="ECO:0000256" key="1">
    <source>
        <dbReference type="ARBA" id="ARBA00004651"/>
    </source>
</evidence>
<dbReference type="EMBL" id="BMDZ01000079">
    <property type="protein sequence ID" value="GGB58503.1"/>
    <property type="molecule type" value="Genomic_DNA"/>
</dbReference>
<evidence type="ECO:0000256" key="4">
    <source>
        <dbReference type="ARBA" id="ARBA00022989"/>
    </source>
</evidence>
<feature type="transmembrane region" description="Helical" evidence="7">
    <location>
        <begin position="52"/>
        <end position="72"/>
    </location>
</feature>
<keyword evidence="5 7" id="KW-0472">Membrane</keyword>
<evidence type="ECO:0000256" key="3">
    <source>
        <dbReference type="ARBA" id="ARBA00022692"/>
    </source>
</evidence>
<dbReference type="Pfam" id="PF02653">
    <property type="entry name" value="BPD_transp_2"/>
    <property type="match status" value="1"/>
</dbReference>
<reference evidence="9" key="1">
    <citation type="journal article" date="2019" name="Int. J. Syst. Evol. Microbiol.">
        <title>The Global Catalogue of Microorganisms (GCM) 10K type strain sequencing project: providing services to taxonomists for standard genome sequencing and annotation.</title>
        <authorList>
            <consortium name="The Broad Institute Genomics Platform"/>
            <consortium name="The Broad Institute Genome Sequencing Center for Infectious Disease"/>
            <person name="Wu L."/>
            <person name="Ma J."/>
        </authorList>
    </citation>
    <scope>NUCLEOTIDE SEQUENCE [LARGE SCALE GENOMIC DNA]</scope>
    <source>
        <strain evidence="9">CGMCC 1.10188</strain>
    </source>
</reference>
<evidence type="ECO:0000256" key="7">
    <source>
        <dbReference type="SAM" id="Phobius"/>
    </source>
</evidence>
<feature type="transmembrane region" description="Helical" evidence="7">
    <location>
        <begin position="192"/>
        <end position="210"/>
    </location>
</feature>
<feature type="compositionally biased region" description="Low complexity" evidence="6">
    <location>
        <begin position="356"/>
        <end position="367"/>
    </location>
</feature>
<feature type="region of interest" description="Disordered" evidence="6">
    <location>
        <begin position="353"/>
        <end position="374"/>
    </location>
</feature>
<feature type="transmembrane region" description="Helical" evidence="7">
    <location>
        <begin position="29"/>
        <end position="46"/>
    </location>
</feature>
<keyword evidence="2" id="KW-1003">Cell membrane</keyword>
<feature type="transmembrane region" description="Helical" evidence="7">
    <location>
        <begin position="103"/>
        <end position="125"/>
    </location>
</feature>
<accession>A0ABQ1J4I3</accession>
<evidence type="ECO:0000256" key="5">
    <source>
        <dbReference type="ARBA" id="ARBA00023136"/>
    </source>
</evidence>
<keyword evidence="9" id="KW-1185">Reference proteome</keyword>
<feature type="transmembrane region" description="Helical" evidence="7">
    <location>
        <begin position="240"/>
        <end position="265"/>
    </location>
</feature>
<sequence>MPTENASLTNAGLTNAGLTHANLAKGAQTLGIVAAAALVVFMPMMVELFDLMQYTIFAVMGILALSLGFIWGFGGIMSFGQTAFFGLGAYTFAVTAINTDGGWSAVALAVLVPAVFAAVLGYFMFYGRISDVYLGVITLTVTLILFNVVNSTAGDAYTIGDAPLGGFNGIPAVPGLSMPGNPDYFFGPEENWYLSAGCLLLVYLLLKGVLRTHFGRVVVAVRENETRAALLGYDPRIYKLLAFVIGGGVAGLAGCLFTNWGAFVSPTVFSLSTAAQIIIWVTIGGLGTLLGPVIGCFLMQYLILQIGTQQSFNADLVMGAILLAFVLAMPMGLVPMARLLAWRVIERLWPAGAGGQDADTADATPDARMAEGAK</sequence>
<keyword evidence="3 7" id="KW-0812">Transmembrane</keyword>
<comment type="caution">
    <text evidence="8">The sequence shown here is derived from an EMBL/GenBank/DDBJ whole genome shotgun (WGS) entry which is preliminary data.</text>
</comment>
<keyword evidence="4 7" id="KW-1133">Transmembrane helix</keyword>